<dbReference type="AlphaFoldDB" id="A0A2T3G2H1"/>
<dbReference type="InterPro" id="IPR036388">
    <property type="entry name" value="WH-like_DNA-bd_sf"/>
</dbReference>
<protein>
    <submittedName>
        <fullName evidence="5">MarR family transcriptional regulator</fullName>
    </submittedName>
</protein>
<dbReference type="Gene3D" id="1.10.10.10">
    <property type="entry name" value="Winged helix-like DNA-binding domain superfamily/Winged helix DNA-binding domain"/>
    <property type="match status" value="1"/>
</dbReference>
<gene>
    <name evidence="5" type="ORF">C7U55_02880</name>
</gene>
<dbReference type="PROSITE" id="PS50995">
    <property type="entry name" value="HTH_MARR_2"/>
    <property type="match status" value="1"/>
</dbReference>
<sequence length="147" mass="17162">MKSEKVKEMLDSCYMAKRILDMLPKLPEGVLPSYVRYLETIIELEEKNQKVKVSDVSEVLNLPRPGVTRTIHAMEEKGYLKKETAKHDGRVTYVTVTKEGKMIFEKYNKDYFQKLALCLNHVSNDEADCMIQTIEKFYEVMCEGREK</sequence>
<feature type="domain" description="HTH marR-type" evidence="4">
    <location>
        <begin position="1"/>
        <end position="139"/>
    </location>
</feature>
<reference evidence="6" key="1">
    <citation type="submission" date="2018-03" db="EMBL/GenBank/DDBJ databases">
        <title>Lachnoclostridium SNUG30370 gen.nov., sp.nov., isolated from human faeces.</title>
        <authorList>
            <person name="Seo B."/>
            <person name="Jeon K."/>
            <person name="Ko G."/>
        </authorList>
    </citation>
    <scope>NUCLEOTIDE SEQUENCE [LARGE SCALE GENOMIC DNA]</scope>
    <source>
        <strain evidence="6">SNUG30370</strain>
    </source>
</reference>
<comment type="caution">
    <text evidence="5">The sequence shown here is derived from an EMBL/GenBank/DDBJ whole genome shotgun (WGS) entry which is preliminary data.</text>
</comment>
<dbReference type="Proteomes" id="UP000241201">
    <property type="component" value="Unassembled WGS sequence"/>
</dbReference>
<dbReference type="SMART" id="SM00347">
    <property type="entry name" value="HTH_MARR"/>
    <property type="match status" value="1"/>
</dbReference>
<dbReference type="SUPFAM" id="SSF46785">
    <property type="entry name" value="Winged helix' DNA-binding domain"/>
    <property type="match status" value="1"/>
</dbReference>
<dbReference type="Pfam" id="PF01325">
    <property type="entry name" value="Fe_dep_repress"/>
    <property type="match status" value="1"/>
</dbReference>
<keyword evidence="2" id="KW-0238">DNA-binding</keyword>
<keyword evidence="3" id="KW-0804">Transcription</keyword>
<organism evidence="5 6">
    <name type="scientific">Faecalibacillus faecis</name>
    <dbReference type="NCBI Taxonomy" id="1982628"/>
    <lineage>
        <taxon>Bacteria</taxon>
        <taxon>Bacillati</taxon>
        <taxon>Bacillota</taxon>
        <taxon>Erysipelotrichia</taxon>
        <taxon>Erysipelotrichales</taxon>
        <taxon>Coprobacillaceae</taxon>
        <taxon>Faecalibacillus</taxon>
    </lineage>
</organism>
<dbReference type="RefSeq" id="WP_032089980.1">
    <property type="nucleotide sequence ID" value="NZ_JADPLM010000010.1"/>
</dbReference>
<evidence type="ECO:0000313" key="5">
    <source>
        <dbReference type="EMBL" id="PST41740.1"/>
    </source>
</evidence>
<dbReference type="GO" id="GO:0003700">
    <property type="term" value="F:DNA-binding transcription factor activity"/>
    <property type="evidence" value="ECO:0007669"/>
    <property type="project" value="InterPro"/>
</dbReference>
<dbReference type="GeneID" id="77470050"/>
<accession>A0A2T3G2H1</accession>
<dbReference type="InterPro" id="IPR000835">
    <property type="entry name" value="HTH_MarR-typ"/>
</dbReference>
<evidence type="ECO:0000256" key="2">
    <source>
        <dbReference type="ARBA" id="ARBA00023125"/>
    </source>
</evidence>
<dbReference type="EMBL" id="PYLP01000002">
    <property type="protein sequence ID" value="PST41740.1"/>
    <property type="molecule type" value="Genomic_DNA"/>
</dbReference>
<dbReference type="InterPro" id="IPR036390">
    <property type="entry name" value="WH_DNA-bd_sf"/>
</dbReference>
<dbReference type="InterPro" id="IPR022687">
    <property type="entry name" value="HTH_DTXR"/>
</dbReference>
<dbReference type="PANTHER" id="PTHR42756">
    <property type="entry name" value="TRANSCRIPTIONAL REGULATOR, MARR"/>
    <property type="match status" value="1"/>
</dbReference>
<evidence type="ECO:0000256" key="1">
    <source>
        <dbReference type="ARBA" id="ARBA00023015"/>
    </source>
</evidence>
<name>A0A2T3G2H1_9FIRM</name>
<evidence type="ECO:0000313" key="6">
    <source>
        <dbReference type="Proteomes" id="UP000241201"/>
    </source>
</evidence>
<evidence type="ECO:0000259" key="4">
    <source>
        <dbReference type="PROSITE" id="PS50995"/>
    </source>
</evidence>
<evidence type="ECO:0000256" key="3">
    <source>
        <dbReference type="ARBA" id="ARBA00023163"/>
    </source>
</evidence>
<dbReference type="PRINTS" id="PR00598">
    <property type="entry name" value="HTHMARR"/>
</dbReference>
<dbReference type="PANTHER" id="PTHR42756:SF1">
    <property type="entry name" value="TRANSCRIPTIONAL REPRESSOR OF EMRAB OPERON"/>
    <property type="match status" value="1"/>
</dbReference>
<proteinExistence type="predicted"/>
<keyword evidence="6" id="KW-1185">Reference proteome</keyword>
<dbReference type="GO" id="GO:0003677">
    <property type="term" value="F:DNA binding"/>
    <property type="evidence" value="ECO:0007669"/>
    <property type="project" value="UniProtKB-KW"/>
</dbReference>
<keyword evidence="1" id="KW-0805">Transcription regulation</keyword>